<reference evidence="2" key="1">
    <citation type="submission" date="2023-06" db="EMBL/GenBank/DDBJ databases">
        <authorList>
            <consortium name="Lawrence Berkeley National Laboratory"/>
            <person name="Ahrendt S."/>
            <person name="Sahu N."/>
            <person name="Indic B."/>
            <person name="Wong-Bajracharya J."/>
            <person name="Merenyi Z."/>
            <person name="Ke H.-M."/>
            <person name="Monk M."/>
            <person name="Kocsube S."/>
            <person name="Drula E."/>
            <person name="Lipzen A."/>
            <person name="Balint B."/>
            <person name="Henrissat B."/>
            <person name="Andreopoulos B."/>
            <person name="Martin F.M."/>
            <person name="Harder C.B."/>
            <person name="Rigling D."/>
            <person name="Ford K.L."/>
            <person name="Foster G.D."/>
            <person name="Pangilinan J."/>
            <person name="Papanicolaou A."/>
            <person name="Barry K."/>
            <person name="LaButti K."/>
            <person name="Viragh M."/>
            <person name="Koriabine M."/>
            <person name="Yan M."/>
            <person name="Riley R."/>
            <person name="Champramary S."/>
            <person name="Plett K.L."/>
            <person name="Tsai I.J."/>
            <person name="Slot J."/>
            <person name="Sipos G."/>
            <person name="Plett J."/>
            <person name="Nagy L.G."/>
            <person name="Grigoriev I.V."/>
        </authorList>
    </citation>
    <scope>NUCLEOTIDE SEQUENCE</scope>
    <source>
        <strain evidence="2">FPL87.14</strain>
    </source>
</reference>
<proteinExistence type="predicted"/>
<organism evidence="2 3">
    <name type="scientific">Armillaria borealis</name>
    <dbReference type="NCBI Taxonomy" id="47425"/>
    <lineage>
        <taxon>Eukaryota</taxon>
        <taxon>Fungi</taxon>
        <taxon>Dikarya</taxon>
        <taxon>Basidiomycota</taxon>
        <taxon>Agaricomycotina</taxon>
        <taxon>Agaricomycetes</taxon>
        <taxon>Agaricomycetidae</taxon>
        <taxon>Agaricales</taxon>
        <taxon>Marasmiineae</taxon>
        <taxon>Physalacriaceae</taxon>
        <taxon>Armillaria</taxon>
    </lineage>
</organism>
<dbReference type="AlphaFoldDB" id="A0AA39K2Q5"/>
<evidence type="ECO:0000313" key="3">
    <source>
        <dbReference type="Proteomes" id="UP001175226"/>
    </source>
</evidence>
<protein>
    <submittedName>
        <fullName evidence="2">Uncharacterized protein</fullName>
    </submittedName>
</protein>
<keyword evidence="3" id="KW-1185">Reference proteome</keyword>
<accession>A0AA39K2Q5</accession>
<dbReference type="PANTHER" id="PTHR41390">
    <property type="entry name" value="CHROMOSOME 7, WHOLE GENOME SHOTGUN SEQUENCE"/>
    <property type="match status" value="1"/>
</dbReference>
<name>A0AA39K2Q5_9AGAR</name>
<dbReference type="EMBL" id="JAUEPT010000003">
    <property type="protein sequence ID" value="KAK0453472.1"/>
    <property type="molecule type" value="Genomic_DNA"/>
</dbReference>
<dbReference type="Proteomes" id="UP001175226">
    <property type="component" value="Unassembled WGS sequence"/>
</dbReference>
<evidence type="ECO:0000313" key="2">
    <source>
        <dbReference type="EMBL" id="KAK0453472.1"/>
    </source>
</evidence>
<sequence>MGRWVGRPLYKERPLHVSAFLRHEELTSTKGIATTCAFITGAYGILNRFPNYAELSAAAAINSGATAATFFSIREYVISPVLIRTIPGVQYARRRRDAGIPQLPTDGDVPENVSWTEMRTSKLLDTGISGAITGGVLRGMTTGRNAIISGGITASIASTLVQLGYNELRVTRLKYVSQQSTQPADPEPRQNRWAERRTTVMSWFGLSKYSDEEFLESMKAQRSQYLARISELERQLEKERTEQELDSSASSKT</sequence>
<keyword evidence="1" id="KW-0175">Coiled coil</keyword>
<dbReference type="PANTHER" id="PTHR41390:SF1">
    <property type="entry name" value="NADH-UBIQUINONE OXIDOREDUCTASE 213 KDA SUBUNIT"/>
    <property type="match status" value="1"/>
</dbReference>
<feature type="coiled-coil region" evidence="1">
    <location>
        <begin position="215"/>
        <end position="246"/>
    </location>
</feature>
<gene>
    <name evidence="2" type="ORF">EV421DRAFT_683325</name>
</gene>
<evidence type="ECO:0000256" key="1">
    <source>
        <dbReference type="SAM" id="Coils"/>
    </source>
</evidence>
<comment type="caution">
    <text evidence="2">The sequence shown here is derived from an EMBL/GenBank/DDBJ whole genome shotgun (WGS) entry which is preliminary data.</text>
</comment>